<dbReference type="OrthoDB" id="6373300at2759"/>
<comment type="similarity">
    <text evidence="8">Belongs to the protein kinase superfamily.</text>
</comment>
<sequence>MKIYHGTMSPQRERFANSETSTSKLLLSLYRHLLNTPQDDLDLSSGILPENEINYAVDRVVQKFNQAKEIERWKNDSKLDEDPRTSTSIITNFIGNNIKYEDIEFRSIIGKGAFGEVYIAKYLGSIIAVKKLHIQRVSKKMLRKFNEEVTVLSALNHPDIVKFIGACVVSPNLCICMEYLKMSLHEALHMQEVGFSESQKFSMICHVALGLEYLHSQDVAHCDIKSQNVMIDFDVISMDDSLTAKLTDFGLSMMKNNSESISSSSEFRGHIGTPRYSAPEVLRGEMLNIPAWMAADVYSLSLVVFEIVCGEEPFDTLSVYQLRKEVGEKCLTPQVSEDLHVETWLQQLLCSCWSRDPLQRPSAAGINASLAGKRNIYCQN</sequence>
<dbReference type="OMA" id="ICMEYLK"/>
<evidence type="ECO:0000256" key="5">
    <source>
        <dbReference type="ARBA" id="ARBA00047899"/>
    </source>
</evidence>
<dbReference type="PROSITE" id="PS00108">
    <property type="entry name" value="PROTEIN_KINASE_ST"/>
    <property type="match status" value="1"/>
</dbReference>
<accession>A0A8B7N1M6</accession>
<keyword evidence="3 11" id="KW-0418">Kinase</keyword>
<evidence type="ECO:0000259" key="9">
    <source>
        <dbReference type="PROSITE" id="PS50011"/>
    </source>
</evidence>
<dbReference type="AlphaFoldDB" id="A0A8B7N1M6"/>
<dbReference type="PANTHER" id="PTHR44329">
    <property type="entry name" value="SERINE/THREONINE-PROTEIN KINASE TNNI3K-RELATED"/>
    <property type="match status" value="1"/>
</dbReference>
<dbReference type="InterPro" id="IPR011009">
    <property type="entry name" value="Kinase-like_dom_sf"/>
</dbReference>
<dbReference type="RefSeq" id="XP_018007363.2">
    <property type="nucleotide sequence ID" value="XM_018151874.2"/>
</dbReference>
<evidence type="ECO:0000256" key="3">
    <source>
        <dbReference type="ARBA" id="ARBA00022777"/>
    </source>
</evidence>
<keyword evidence="8" id="KW-0723">Serine/threonine-protein kinase</keyword>
<feature type="domain" description="Protein kinase" evidence="9">
    <location>
        <begin position="103"/>
        <end position="370"/>
    </location>
</feature>
<keyword evidence="1" id="KW-0808">Transferase</keyword>
<evidence type="ECO:0000256" key="4">
    <source>
        <dbReference type="ARBA" id="ARBA00022840"/>
    </source>
</evidence>
<organism evidence="10 11">
    <name type="scientific">Hyalella azteca</name>
    <name type="common">Amphipod</name>
    <dbReference type="NCBI Taxonomy" id="294128"/>
    <lineage>
        <taxon>Eukaryota</taxon>
        <taxon>Metazoa</taxon>
        <taxon>Ecdysozoa</taxon>
        <taxon>Arthropoda</taxon>
        <taxon>Crustacea</taxon>
        <taxon>Multicrustacea</taxon>
        <taxon>Malacostraca</taxon>
        <taxon>Eumalacostraca</taxon>
        <taxon>Peracarida</taxon>
        <taxon>Amphipoda</taxon>
        <taxon>Senticaudata</taxon>
        <taxon>Talitrida</taxon>
        <taxon>Talitroidea</taxon>
        <taxon>Hyalellidae</taxon>
        <taxon>Hyalella</taxon>
    </lineage>
</organism>
<dbReference type="Proteomes" id="UP000694843">
    <property type="component" value="Unplaced"/>
</dbReference>
<dbReference type="SMART" id="SM00220">
    <property type="entry name" value="S_TKc"/>
    <property type="match status" value="1"/>
</dbReference>
<dbReference type="InterPro" id="IPR051681">
    <property type="entry name" value="Ser/Thr_Kinases-Pseudokinases"/>
</dbReference>
<evidence type="ECO:0000256" key="7">
    <source>
        <dbReference type="PROSITE-ProRule" id="PRU10141"/>
    </source>
</evidence>
<name>A0A8B7N1M6_HYAAZ</name>
<dbReference type="GO" id="GO:0004674">
    <property type="term" value="F:protein serine/threonine kinase activity"/>
    <property type="evidence" value="ECO:0007669"/>
    <property type="project" value="UniProtKB-KW"/>
</dbReference>
<protein>
    <submittedName>
        <fullName evidence="11">Probable serine/threonine-protein kinase DDB_G0267514</fullName>
    </submittedName>
</protein>
<evidence type="ECO:0000313" key="10">
    <source>
        <dbReference type="Proteomes" id="UP000694843"/>
    </source>
</evidence>
<evidence type="ECO:0000256" key="8">
    <source>
        <dbReference type="RuleBase" id="RU000304"/>
    </source>
</evidence>
<keyword evidence="4 7" id="KW-0067">ATP-binding</keyword>
<dbReference type="InterPro" id="IPR008271">
    <property type="entry name" value="Ser/Thr_kinase_AS"/>
</dbReference>
<comment type="catalytic activity">
    <reaction evidence="6">
        <text>L-seryl-[protein] + ATP = O-phospho-L-seryl-[protein] + ADP + H(+)</text>
        <dbReference type="Rhea" id="RHEA:17989"/>
        <dbReference type="Rhea" id="RHEA-COMP:9863"/>
        <dbReference type="Rhea" id="RHEA-COMP:11604"/>
        <dbReference type="ChEBI" id="CHEBI:15378"/>
        <dbReference type="ChEBI" id="CHEBI:29999"/>
        <dbReference type="ChEBI" id="CHEBI:30616"/>
        <dbReference type="ChEBI" id="CHEBI:83421"/>
        <dbReference type="ChEBI" id="CHEBI:456216"/>
        <dbReference type="EC" id="2.7.11.1"/>
    </reaction>
</comment>
<feature type="binding site" evidence="7">
    <location>
        <position position="131"/>
    </location>
    <ligand>
        <name>ATP</name>
        <dbReference type="ChEBI" id="CHEBI:30616"/>
    </ligand>
</feature>
<dbReference type="Gene3D" id="3.30.200.20">
    <property type="entry name" value="Phosphorylase Kinase, domain 1"/>
    <property type="match status" value="1"/>
</dbReference>
<evidence type="ECO:0000256" key="6">
    <source>
        <dbReference type="ARBA" id="ARBA00048679"/>
    </source>
</evidence>
<evidence type="ECO:0000256" key="1">
    <source>
        <dbReference type="ARBA" id="ARBA00022679"/>
    </source>
</evidence>
<proteinExistence type="inferred from homology"/>
<reference evidence="11" key="1">
    <citation type="submission" date="2025-08" db="UniProtKB">
        <authorList>
            <consortium name="RefSeq"/>
        </authorList>
    </citation>
    <scope>IDENTIFICATION</scope>
    <source>
        <tissue evidence="11">Whole organism</tissue>
    </source>
</reference>
<dbReference type="FunFam" id="3.30.200.20:FF:000034">
    <property type="entry name" value="Kinase suppressor of Ras 1"/>
    <property type="match status" value="1"/>
</dbReference>
<dbReference type="PROSITE" id="PS50011">
    <property type="entry name" value="PROTEIN_KINASE_DOM"/>
    <property type="match status" value="1"/>
</dbReference>
<dbReference type="GO" id="GO:0005524">
    <property type="term" value="F:ATP binding"/>
    <property type="evidence" value="ECO:0007669"/>
    <property type="project" value="UniProtKB-UniRule"/>
</dbReference>
<evidence type="ECO:0000313" key="11">
    <source>
        <dbReference type="RefSeq" id="XP_018007363.2"/>
    </source>
</evidence>
<dbReference type="Gene3D" id="1.10.510.10">
    <property type="entry name" value="Transferase(Phosphotransferase) domain 1"/>
    <property type="match status" value="1"/>
</dbReference>
<dbReference type="KEGG" id="hazt:108665148"/>
<keyword evidence="2 7" id="KW-0547">Nucleotide-binding</keyword>
<keyword evidence="10" id="KW-1185">Reference proteome</keyword>
<dbReference type="GeneID" id="108665148"/>
<dbReference type="Pfam" id="PF00069">
    <property type="entry name" value="Pkinase"/>
    <property type="match status" value="1"/>
</dbReference>
<gene>
    <name evidence="11" type="primary">LOC108665148</name>
</gene>
<dbReference type="InterPro" id="IPR000719">
    <property type="entry name" value="Prot_kinase_dom"/>
</dbReference>
<dbReference type="SUPFAM" id="SSF56112">
    <property type="entry name" value="Protein kinase-like (PK-like)"/>
    <property type="match status" value="1"/>
</dbReference>
<dbReference type="PROSITE" id="PS00107">
    <property type="entry name" value="PROTEIN_KINASE_ATP"/>
    <property type="match status" value="1"/>
</dbReference>
<comment type="catalytic activity">
    <reaction evidence="5">
        <text>L-threonyl-[protein] + ATP = O-phospho-L-threonyl-[protein] + ADP + H(+)</text>
        <dbReference type="Rhea" id="RHEA:46608"/>
        <dbReference type="Rhea" id="RHEA-COMP:11060"/>
        <dbReference type="Rhea" id="RHEA-COMP:11605"/>
        <dbReference type="ChEBI" id="CHEBI:15378"/>
        <dbReference type="ChEBI" id="CHEBI:30013"/>
        <dbReference type="ChEBI" id="CHEBI:30616"/>
        <dbReference type="ChEBI" id="CHEBI:61977"/>
        <dbReference type="ChEBI" id="CHEBI:456216"/>
        <dbReference type="EC" id="2.7.11.1"/>
    </reaction>
</comment>
<evidence type="ECO:0000256" key="2">
    <source>
        <dbReference type="ARBA" id="ARBA00022741"/>
    </source>
</evidence>
<dbReference type="InterPro" id="IPR017441">
    <property type="entry name" value="Protein_kinase_ATP_BS"/>
</dbReference>